<gene>
    <name evidence="2" type="ORF">C0081_22675</name>
</gene>
<dbReference type="Proteomes" id="UP000234881">
    <property type="component" value="Unassembled WGS sequence"/>
</dbReference>
<comment type="caution">
    <text evidence="2">The sequence shown here is derived from an EMBL/GenBank/DDBJ whole genome shotgun (WGS) entry which is preliminary data.</text>
</comment>
<dbReference type="OrthoDB" id="8455435at2"/>
<evidence type="ECO:0000313" key="2">
    <source>
        <dbReference type="EMBL" id="PLW75094.1"/>
    </source>
</evidence>
<feature type="compositionally biased region" description="Acidic residues" evidence="1">
    <location>
        <begin position="54"/>
        <end position="63"/>
    </location>
</feature>
<dbReference type="AlphaFoldDB" id="A0A2N5XKS4"/>
<accession>A0A2N5XKS4</accession>
<name>A0A2N5XKS4_9HYPH</name>
<evidence type="ECO:0000256" key="1">
    <source>
        <dbReference type="SAM" id="MobiDB-lite"/>
    </source>
</evidence>
<sequence length="69" mass="7889">MIAKLFVLVAALGGIWLLVKMLGKIGQQNKEIQMRRQKEAQIKAQKHAEREADIIDLEQDPETGDFKEK</sequence>
<reference evidence="2 3" key="1">
    <citation type="submission" date="2018-01" db="EMBL/GenBank/DDBJ databases">
        <title>The draft genome sequence of Cohaesibacter sp. H1304.</title>
        <authorList>
            <person name="Wang N.-N."/>
            <person name="Du Z.-J."/>
        </authorList>
    </citation>
    <scope>NUCLEOTIDE SEQUENCE [LARGE SCALE GENOMIC DNA]</scope>
    <source>
        <strain evidence="2 3">H1304</strain>
    </source>
</reference>
<protein>
    <submittedName>
        <fullName evidence="2">Uncharacterized protein</fullName>
    </submittedName>
</protein>
<feature type="region of interest" description="Disordered" evidence="1">
    <location>
        <begin position="38"/>
        <end position="69"/>
    </location>
</feature>
<keyword evidence="3" id="KW-1185">Reference proteome</keyword>
<organism evidence="2 3">
    <name type="scientific">Cohaesibacter celericrescens</name>
    <dbReference type="NCBI Taxonomy" id="2067669"/>
    <lineage>
        <taxon>Bacteria</taxon>
        <taxon>Pseudomonadati</taxon>
        <taxon>Pseudomonadota</taxon>
        <taxon>Alphaproteobacteria</taxon>
        <taxon>Hyphomicrobiales</taxon>
        <taxon>Cohaesibacteraceae</taxon>
    </lineage>
</organism>
<proteinExistence type="predicted"/>
<feature type="compositionally biased region" description="Basic and acidic residues" evidence="1">
    <location>
        <begin position="38"/>
        <end position="53"/>
    </location>
</feature>
<dbReference type="RefSeq" id="WP_101535994.1">
    <property type="nucleotide sequence ID" value="NZ_PKUQ01000055.1"/>
</dbReference>
<dbReference type="EMBL" id="PKUQ01000055">
    <property type="protein sequence ID" value="PLW75094.1"/>
    <property type="molecule type" value="Genomic_DNA"/>
</dbReference>
<evidence type="ECO:0000313" key="3">
    <source>
        <dbReference type="Proteomes" id="UP000234881"/>
    </source>
</evidence>